<organism evidence="1 2">
    <name type="scientific">Lophiostoma macrostomum CBS 122681</name>
    <dbReference type="NCBI Taxonomy" id="1314788"/>
    <lineage>
        <taxon>Eukaryota</taxon>
        <taxon>Fungi</taxon>
        <taxon>Dikarya</taxon>
        <taxon>Ascomycota</taxon>
        <taxon>Pezizomycotina</taxon>
        <taxon>Dothideomycetes</taxon>
        <taxon>Pleosporomycetidae</taxon>
        <taxon>Pleosporales</taxon>
        <taxon>Lophiostomataceae</taxon>
        <taxon>Lophiostoma</taxon>
    </lineage>
</organism>
<sequence length="54" mass="5521">MQSTIVSPGCSRAAHMGVGVGLPIHTACIAALGQVVSRVNKRTFGRQTSPTSAL</sequence>
<keyword evidence="2" id="KW-1185">Reference proteome</keyword>
<accession>A0A6A6SLW7</accession>
<evidence type="ECO:0000313" key="1">
    <source>
        <dbReference type="EMBL" id="KAF2648709.1"/>
    </source>
</evidence>
<dbReference type="EMBL" id="MU004525">
    <property type="protein sequence ID" value="KAF2648709.1"/>
    <property type="molecule type" value="Genomic_DNA"/>
</dbReference>
<dbReference type="Proteomes" id="UP000799324">
    <property type="component" value="Unassembled WGS sequence"/>
</dbReference>
<gene>
    <name evidence="1" type="ORF">K491DRAFT_698695</name>
</gene>
<protein>
    <submittedName>
        <fullName evidence="1">Uncharacterized protein</fullName>
    </submittedName>
</protein>
<name>A0A6A6SLW7_9PLEO</name>
<dbReference type="AlphaFoldDB" id="A0A6A6SLW7"/>
<reference evidence="1" key="1">
    <citation type="journal article" date="2020" name="Stud. Mycol.">
        <title>101 Dothideomycetes genomes: a test case for predicting lifestyles and emergence of pathogens.</title>
        <authorList>
            <person name="Haridas S."/>
            <person name="Albert R."/>
            <person name="Binder M."/>
            <person name="Bloem J."/>
            <person name="Labutti K."/>
            <person name="Salamov A."/>
            <person name="Andreopoulos B."/>
            <person name="Baker S."/>
            <person name="Barry K."/>
            <person name="Bills G."/>
            <person name="Bluhm B."/>
            <person name="Cannon C."/>
            <person name="Castanera R."/>
            <person name="Culley D."/>
            <person name="Daum C."/>
            <person name="Ezra D."/>
            <person name="Gonzalez J."/>
            <person name="Henrissat B."/>
            <person name="Kuo A."/>
            <person name="Liang C."/>
            <person name="Lipzen A."/>
            <person name="Lutzoni F."/>
            <person name="Magnuson J."/>
            <person name="Mondo S."/>
            <person name="Nolan M."/>
            <person name="Ohm R."/>
            <person name="Pangilinan J."/>
            <person name="Park H.-J."/>
            <person name="Ramirez L."/>
            <person name="Alfaro M."/>
            <person name="Sun H."/>
            <person name="Tritt A."/>
            <person name="Yoshinaga Y."/>
            <person name="Zwiers L.-H."/>
            <person name="Turgeon B."/>
            <person name="Goodwin S."/>
            <person name="Spatafora J."/>
            <person name="Crous P."/>
            <person name="Grigoriev I."/>
        </authorList>
    </citation>
    <scope>NUCLEOTIDE SEQUENCE</scope>
    <source>
        <strain evidence="1">CBS 122681</strain>
    </source>
</reference>
<proteinExistence type="predicted"/>
<evidence type="ECO:0000313" key="2">
    <source>
        <dbReference type="Proteomes" id="UP000799324"/>
    </source>
</evidence>